<evidence type="ECO:0000313" key="1">
    <source>
        <dbReference type="EMBL" id="OQO91995.1"/>
    </source>
</evidence>
<dbReference type="Proteomes" id="UP000192591">
    <property type="component" value="Unassembled WGS sequence"/>
</dbReference>
<protein>
    <submittedName>
        <fullName evidence="1">Uncharacterized protein</fullName>
    </submittedName>
</protein>
<sequence>MGRGYGRTAGRWGLYGLLAGWAGLTVFQQLDKPHWIQTKVDPTAMGIPNWRFFAPTPGRHDFNLLYRSTLADGALTEWREHSVGVQRRALQMVWHPGRRLEKALFDAISQLFQLADRFDDPRRMQLTVPYLALLNFVTHEVEHHADAVEVQFMIGQSAGHEPDVEPKMLFLSEWHKLAGAAGIAPTTVAA</sequence>
<reference evidence="1 2" key="1">
    <citation type="submission" date="2017-02" db="EMBL/GenBank/DDBJ databases">
        <title>Draft genome of Saccharomonospora sp. 154.</title>
        <authorList>
            <person name="Alonso-Carmona G.S."/>
            <person name="De La Haba R."/>
            <person name="Vera-Gargallo B."/>
            <person name="Sandoval-Trujillo A.H."/>
            <person name="Ramirez-Duran N."/>
            <person name="Ventosa A."/>
        </authorList>
    </citation>
    <scope>NUCLEOTIDE SEQUENCE [LARGE SCALE GENOMIC DNA]</scope>
    <source>
        <strain evidence="1 2">LRS4.154</strain>
    </source>
</reference>
<dbReference type="STRING" id="1962155.B1813_06855"/>
<keyword evidence="2" id="KW-1185">Reference proteome</keyword>
<evidence type="ECO:0000313" key="2">
    <source>
        <dbReference type="Proteomes" id="UP000192591"/>
    </source>
</evidence>
<gene>
    <name evidence="1" type="ORF">B1813_06855</name>
</gene>
<name>A0A1V9A4B8_SACPI</name>
<proteinExistence type="predicted"/>
<comment type="caution">
    <text evidence="1">The sequence shown here is derived from an EMBL/GenBank/DDBJ whole genome shotgun (WGS) entry which is preliminary data.</text>
</comment>
<dbReference type="EMBL" id="MWIH01000005">
    <property type="protein sequence ID" value="OQO91995.1"/>
    <property type="molecule type" value="Genomic_DNA"/>
</dbReference>
<accession>A0A1V9A4B8</accession>
<organism evidence="1 2">
    <name type="scientific">Saccharomonospora piscinae</name>
    <dbReference type="NCBI Taxonomy" id="687388"/>
    <lineage>
        <taxon>Bacteria</taxon>
        <taxon>Bacillati</taxon>
        <taxon>Actinomycetota</taxon>
        <taxon>Actinomycetes</taxon>
        <taxon>Pseudonocardiales</taxon>
        <taxon>Pseudonocardiaceae</taxon>
        <taxon>Saccharomonospora</taxon>
    </lineage>
</organism>
<dbReference type="AlphaFoldDB" id="A0A1V9A4B8"/>
<dbReference type="RefSeq" id="WP_081191131.1">
    <property type="nucleotide sequence ID" value="NZ_MWIH01000005.1"/>
</dbReference>